<dbReference type="EMBL" id="FOIU01000001">
    <property type="protein sequence ID" value="SEW27512.1"/>
    <property type="molecule type" value="Genomic_DNA"/>
</dbReference>
<dbReference type="STRING" id="356305.SAMN05421841_1966"/>
<protein>
    <submittedName>
        <fullName evidence="1">Uncharacterized protein</fullName>
    </submittedName>
</protein>
<dbReference type="AlphaFoldDB" id="A0A1I0QK31"/>
<keyword evidence="2" id="KW-1185">Reference proteome</keyword>
<organism evidence="1 2">
    <name type="scientific">Chryseobacterium wanjuense</name>
    <dbReference type="NCBI Taxonomy" id="356305"/>
    <lineage>
        <taxon>Bacteria</taxon>
        <taxon>Pseudomonadati</taxon>
        <taxon>Bacteroidota</taxon>
        <taxon>Flavobacteriia</taxon>
        <taxon>Flavobacteriales</taxon>
        <taxon>Weeksellaceae</taxon>
        <taxon>Chryseobacterium group</taxon>
        <taxon>Chryseobacterium</taxon>
    </lineage>
</organism>
<evidence type="ECO:0000313" key="2">
    <source>
        <dbReference type="Proteomes" id="UP000199469"/>
    </source>
</evidence>
<sequence length="269" mass="29772">MITNGYHYNSFTMSLQIKYSKEIAKELGKVAVYLPGELIEVGDIITFPNGKGGIFSKEAPLGVFTKISSLNNLNVEYSTQSKPEAKHSYKFSSESSVSRSSSINSEVGLSSNALPNADIEVVLQFTSEGSIYFHALDCYKTQINDIASLENEIISKSQVLIWENTYLVTSVTYASKALIMQSRSKNSEITLSGNVNGIKTSGANIGTDAEFNIKSQNGDFFIKDWSNNVSIFMELMKFDKQIFQAINRNLNPKQIQGRLTPVDINSLLI</sequence>
<gene>
    <name evidence="1" type="ORF">SAMN05421841_1966</name>
</gene>
<evidence type="ECO:0000313" key="1">
    <source>
        <dbReference type="EMBL" id="SEW27512.1"/>
    </source>
</evidence>
<dbReference type="Proteomes" id="UP000199469">
    <property type="component" value="Unassembled WGS sequence"/>
</dbReference>
<name>A0A1I0QK31_9FLAO</name>
<reference evidence="2" key="1">
    <citation type="submission" date="2016-10" db="EMBL/GenBank/DDBJ databases">
        <authorList>
            <person name="Varghese N."/>
            <person name="Submissions S."/>
        </authorList>
    </citation>
    <scope>NUCLEOTIDE SEQUENCE [LARGE SCALE GENOMIC DNA]</scope>
    <source>
        <strain evidence="2">DSM 17724</strain>
    </source>
</reference>
<proteinExistence type="predicted"/>
<accession>A0A1I0QK31</accession>